<evidence type="ECO:0000256" key="11">
    <source>
        <dbReference type="ARBA" id="ARBA00023134"/>
    </source>
</evidence>
<evidence type="ECO:0000256" key="2">
    <source>
        <dbReference type="ARBA" id="ARBA00010113"/>
    </source>
</evidence>
<dbReference type="Pfam" id="PF14413">
    <property type="entry name" value="Thg1C"/>
    <property type="match status" value="1"/>
</dbReference>
<feature type="domain" description="tRNAHis guanylyltransferase catalytic" evidence="16">
    <location>
        <begin position="31"/>
        <end position="161"/>
    </location>
</feature>
<evidence type="ECO:0000256" key="7">
    <source>
        <dbReference type="ARBA" id="ARBA00022695"/>
    </source>
</evidence>
<evidence type="ECO:0000256" key="15">
    <source>
        <dbReference type="ARBA" id="ARBA00065710"/>
    </source>
</evidence>
<comment type="similarity">
    <text evidence="2">Belongs to the tRNA(His) guanylyltransferase family.</text>
</comment>
<dbReference type="Gene3D" id="3.30.70.3000">
    <property type="match status" value="1"/>
</dbReference>
<dbReference type="Pfam" id="PF04446">
    <property type="entry name" value="Thg1"/>
    <property type="match status" value="1"/>
</dbReference>
<comment type="cofactor">
    <cofactor evidence="1">
        <name>Mg(2+)</name>
        <dbReference type="ChEBI" id="CHEBI:18420"/>
    </cofactor>
</comment>
<comment type="subunit">
    <text evidence="15">Homotetramer. Interacts with MFN1 and MFN2; functions as a guanyl-nucleotide exchange factor/GEF for MFN2 and also probably MFN1.</text>
</comment>
<keyword evidence="5 18" id="KW-0808">Transferase</keyword>
<feature type="domain" description="Thg1 C-terminal" evidence="17">
    <location>
        <begin position="164"/>
        <end position="248"/>
    </location>
</feature>
<dbReference type="GO" id="GO:0005525">
    <property type="term" value="F:GTP binding"/>
    <property type="evidence" value="ECO:0007669"/>
    <property type="project" value="UniProtKB-KW"/>
</dbReference>
<protein>
    <recommendedName>
        <fullName evidence="4">Probable tRNA(His) guanylyltransferase</fullName>
        <ecNumber evidence="3">2.7.7.79</ecNumber>
    </recommendedName>
    <alternativeName>
        <fullName evidence="12">tRNA-histidine guanylyltransferase</fullName>
    </alternativeName>
</protein>
<keyword evidence="8" id="KW-0479">Metal-binding</keyword>
<evidence type="ECO:0000256" key="6">
    <source>
        <dbReference type="ARBA" id="ARBA00022694"/>
    </source>
</evidence>
<proteinExistence type="inferred from homology"/>
<keyword evidence="6" id="KW-0819">tRNA processing</keyword>
<dbReference type="PANTHER" id="PTHR12729:SF6">
    <property type="entry name" value="TRNA(HIS) GUANYLYLTRANSFERASE-RELATED"/>
    <property type="match status" value="1"/>
</dbReference>
<keyword evidence="10" id="KW-0460">Magnesium</keyword>
<sequence>MLRSFLQRGLVTTKRVILRSICSTSMANSRFEYVKSYEQADILQKNCWIVIRVDGKGFHKFCDVHNFTKPNDERGLNLMNLAALGVLQEFNEIVLAYGQSDEYSFIFRRDTNVYNRRRDKLISYVASLFTSAYIFNWRYIFQDTLELKYPPVFDSRAVLYPTDQNLRDYMSWRQADVHINNLYNTSFWNLVASGLTNAQAEERLRGTLSSDKNEILFKEFNINYNNVPVMFRKGTTLVRKKVKLSNDKKLSLIVPIFEDMIDEAFWTRHPEILSGKSNSTDCYELGENKNHVMIRHQIEKHNKRRPGAEVSL</sequence>
<keyword evidence="7 18" id="KW-0548">Nucleotidyltransferase</keyword>
<evidence type="ECO:0000259" key="16">
    <source>
        <dbReference type="Pfam" id="PF04446"/>
    </source>
</evidence>
<reference evidence="18" key="1">
    <citation type="submission" date="2017-01" db="EMBL/GenBank/DDBJ databases">
        <title>A deep insight into the sialotranscriptome of adult male and female Cluex tarsalis mosquitoes.</title>
        <authorList>
            <person name="Ribeiro J.M."/>
            <person name="Moreira F."/>
            <person name="Bernard K.A."/>
            <person name="Calvo E."/>
        </authorList>
    </citation>
    <scope>NUCLEOTIDE SEQUENCE</scope>
    <source>
        <strain evidence="18">Kern County</strain>
        <tissue evidence="18">Salivary glands</tissue>
    </source>
</reference>
<dbReference type="InterPro" id="IPR007537">
    <property type="entry name" value="tRNAHis_GuaTrfase_Thg1"/>
</dbReference>
<evidence type="ECO:0000256" key="13">
    <source>
        <dbReference type="ARBA" id="ARBA00047281"/>
    </source>
</evidence>
<accession>A0A1Q3F060</accession>
<name>A0A1Q3F060_CULTA</name>
<evidence type="ECO:0000256" key="3">
    <source>
        <dbReference type="ARBA" id="ARBA00012511"/>
    </source>
</evidence>
<dbReference type="PANTHER" id="PTHR12729">
    <property type="entry name" value="TRNA(HIS) GUANYLYLTRANSFERASE-RELATED"/>
    <property type="match status" value="1"/>
</dbReference>
<evidence type="ECO:0000256" key="12">
    <source>
        <dbReference type="ARBA" id="ARBA00032480"/>
    </source>
</evidence>
<evidence type="ECO:0000256" key="8">
    <source>
        <dbReference type="ARBA" id="ARBA00022723"/>
    </source>
</evidence>
<keyword evidence="9" id="KW-0547">Nucleotide-binding</keyword>
<dbReference type="EC" id="2.7.7.79" evidence="3"/>
<organism evidence="18">
    <name type="scientific">Culex tarsalis</name>
    <name type="common">Encephalitis mosquito</name>
    <dbReference type="NCBI Taxonomy" id="7177"/>
    <lineage>
        <taxon>Eukaryota</taxon>
        <taxon>Metazoa</taxon>
        <taxon>Ecdysozoa</taxon>
        <taxon>Arthropoda</taxon>
        <taxon>Hexapoda</taxon>
        <taxon>Insecta</taxon>
        <taxon>Pterygota</taxon>
        <taxon>Neoptera</taxon>
        <taxon>Endopterygota</taxon>
        <taxon>Diptera</taxon>
        <taxon>Nematocera</taxon>
        <taxon>Culicoidea</taxon>
        <taxon>Culicidae</taxon>
        <taxon>Culicinae</taxon>
        <taxon>Culicini</taxon>
        <taxon>Culex</taxon>
        <taxon>Culex</taxon>
    </lineage>
</organism>
<dbReference type="InterPro" id="IPR024956">
    <property type="entry name" value="tRNAHis_GuaTrfase_cat"/>
</dbReference>
<dbReference type="InterPro" id="IPR025845">
    <property type="entry name" value="Thg1_C_dom"/>
</dbReference>
<evidence type="ECO:0000259" key="17">
    <source>
        <dbReference type="Pfam" id="PF14413"/>
    </source>
</evidence>
<keyword evidence="11" id="KW-0342">GTP-binding</keyword>
<evidence type="ECO:0000256" key="10">
    <source>
        <dbReference type="ARBA" id="ARBA00022842"/>
    </source>
</evidence>
<dbReference type="EMBL" id="GFDL01014111">
    <property type="protein sequence ID" value="JAV20934.1"/>
    <property type="molecule type" value="Transcribed_RNA"/>
</dbReference>
<evidence type="ECO:0000256" key="14">
    <source>
        <dbReference type="ARBA" id="ARBA00058346"/>
    </source>
</evidence>
<evidence type="ECO:0000256" key="4">
    <source>
        <dbReference type="ARBA" id="ARBA00022310"/>
    </source>
</evidence>
<comment type="catalytic activity">
    <reaction evidence="13">
        <text>a 5'-end ribonucleotide-tRNA(His) + GTP + ATP + H2O = a 5'-end phospho-guanosine-ribonucleotide-tRNA(His) + AMP + 2 diphosphate + H(+)</text>
        <dbReference type="Rhea" id="RHEA:54564"/>
        <dbReference type="Rhea" id="RHEA-COMP:14193"/>
        <dbReference type="Rhea" id="RHEA-COMP:14917"/>
        <dbReference type="ChEBI" id="CHEBI:15377"/>
        <dbReference type="ChEBI" id="CHEBI:15378"/>
        <dbReference type="ChEBI" id="CHEBI:30616"/>
        <dbReference type="ChEBI" id="CHEBI:33019"/>
        <dbReference type="ChEBI" id="CHEBI:37565"/>
        <dbReference type="ChEBI" id="CHEBI:138282"/>
        <dbReference type="ChEBI" id="CHEBI:141847"/>
        <dbReference type="ChEBI" id="CHEBI:456215"/>
        <dbReference type="EC" id="2.7.7.79"/>
    </reaction>
</comment>
<dbReference type="GO" id="GO:0006400">
    <property type="term" value="P:tRNA modification"/>
    <property type="evidence" value="ECO:0007669"/>
    <property type="project" value="InterPro"/>
</dbReference>
<dbReference type="InterPro" id="IPR038469">
    <property type="entry name" value="tRNAHis_GuaTrfase_Thg1_sf"/>
</dbReference>
<dbReference type="GO" id="GO:0000287">
    <property type="term" value="F:magnesium ion binding"/>
    <property type="evidence" value="ECO:0007669"/>
    <property type="project" value="InterPro"/>
</dbReference>
<comment type="function">
    <text evidence="14">Adds a GMP to the 5'-end of tRNA(His) after transcription and RNase P cleavage. This step is essential for proper recognition of the tRNA and for the fidelity of protein synthesis. Also functions as a guanyl-nucleotide exchange factor/GEF for the MFN1 and MFN2 mitofusins thereby regulating mitochondrial fusion. By regulating both mitochondrial dynamics and bioenergetic function, it contributes to cell survival following oxidative stress.</text>
</comment>
<evidence type="ECO:0000256" key="1">
    <source>
        <dbReference type="ARBA" id="ARBA00001946"/>
    </source>
</evidence>
<evidence type="ECO:0000256" key="5">
    <source>
        <dbReference type="ARBA" id="ARBA00022679"/>
    </source>
</evidence>
<dbReference type="GO" id="GO:0008193">
    <property type="term" value="F:tRNA guanylyltransferase activity"/>
    <property type="evidence" value="ECO:0007669"/>
    <property type="project" value="UniProtKB-EC"/>
</dbReference>
<evidence type="ECO:0000313" key="18">
    <source>
        <dbReference type="EMBL" id="JAV20934.1"/>
    </source>
</evidence>
<dbReference type="FunFam" id="3.30.70.3000:FF:000001">
    <property type="entry name" value="tRNA(His) guanylyltransferase"/>
    <property type="match status" value="1"/>
</dbReference>
<dbReference type="AlphaFoldDB" id="A0A1Q3F060"/>
<evidence type="ECO:0000256" key="9">
    <source>
        <dbReference type="ARBA" id="ARBA00022741"/>
    </source>
</evidence>